<evidence type="ECO:0000313" key="3">
    <source>
        <dbReference type="Proteomes" id="UP001157418"/>
    </source>
</evidence>
<accession>A0AAU9MPK8</accession>
<name>A0AAU9MPK8_9ASTR</name>
<organism evidence="1 3">
    <name type="scientific">Lactuca virosa</name>
    <dbReference type="NCBI Taxonomy" id="75947"/>
    <lineage>
        <taxon>Eukaryota</taxon>
        <taxon>Viridiplantae</taxon>
        <taxon>Streptophyta</taxon>
        <taxon>Embryophyta</taxon>
        <taxon>Tracheophyta</taxon>
        <taxon>Spermatophyta</taxon>
        <taxon>Magnoliopsida</taxon>
        <taxon>eudicotyledons</taxon>
        <taxon>Gunneridae</taxon>
        <taxon>Pentapetalae</taxon>
        <taxon>asterids</taxon>
        <taxon>campanulids</taxon>
        <taxon>Asterales</taxon>
        <taxon>Asteraceae</taxon>
        <taxon>Cichorioideae</taxon>
        <taxon>Cichorieae</taxon>
        <taxon>Lactucinae</taxon>
        <taxon>Lactuca</taxon>
    </lineage>
</organism>
<dbReference type="AlphaFoldDB" id="A0AAU9MPK8"/>
<proteinExistence type="predicted"/>
<protein>
    <submittedName>
        <fullName evidence="1">Uncharacterized protein</fullName>
    </submittedName>
</protein>
<comment type="caution">
    <text evidence="1">The sequence shown here is derived from an EMBL/GenBank/DDBJ whole genome shotgun (WGS) entry which is preliminary data.</text>
</comment>
<reference evidence="1 3" key="1">
    <citation type="submission" date="2022-01" db="EMBL/GenBank/DDBJ databases">
        <authorList>
            <person name="Xiong W."/>
            <person name="Schranz E."/>
        </authorList>
    </citation>
    <scope>NUCLEOTIDE SEQUENCE [LARGE SCALE GENOMIC DNA]</scope>
</reference>
<gene>
    <name evidence="1" type="ORF">LVIROSA_LOCUS16635</name>
    <name evidence="2" type="ORF">LVIROSA_LOCUS16636</name>
</gene>
<dbReference type="EMBL" id="CAKMRJ010003122">
    <property type="protein sequence ID" value="CAH1429803.1"/>
    <property type="molecule type" value="Genomic_DNA"/>
</dbReference>
<dbReference type="EMBL" id="CAKMRJ010003122">
    <property type="protein sequence ID" value="CAH1429804.1"/>
    <property type="molecule type" value="Genomic_DNA"/>
</dbReference>
<evidence type="ECO:0000313" key="2">
    <source>
        <dbReference type="EMBL" id="CAH1429804.1"/>
    </source>
</evidence>
<dbReference type="Proteomes" id="UP001157418">
    <property type="component" value="Unassembled WGS sequence"/>
</dbReference>
<keyword evidence="3" id="KW-1185">Reference proteome</keyword>
<evidence type="ECO:0000313" key="1">
    <source>
        <dbReference type="EMBL" id="CAH1429803.1"/>
    </source>
</evidence>
<sequence length="71" mass="8097">MGRFGTLKFHGDGEVDVIDVNDDEDKPVEVETIGMLYCRICDDKKKIEDPIKKGLENDENDEELKWIGLKG</sequence>